<comment type="caution">
    <text evidence="11">The sequence shown here is derived from an EMBL/GenBank/DDBJ whole genome shotgun (WGS) entry which is preliminary data.</text>
</comment>
<name>A0ABQ5KVX6_9EUKA</name>
<organism evidence="11 12">
    <name type="scientific">Aduncisulcus paluster</name>
    <dbReference type="NCBI Taxonomy" id="2918883"/>
    <lineage>
        <taxon>Eukaryota</taxon>
        <taxon>Metamonada</taxon>
        <taxon>Carpediemonas-like organisms</taxon>
        <taxon>Aduncisulcus</taxon>
    </lineage>
</organism>
<evidence type="ECO:0000256" key="6">
    <source>
        <dbReference type="ARBA" id="ARBA00022777"/>
    </source>
</evidence>
<dbReference type="EMBL" id="BQXS01011264">
    <property type="protein sequence ID" value="GKT36607.1"/>
    <property type="molecule type" value="Genomic_DNA"/>
</dbReference>
<evidence type="ECO:0000256" key="1">
    <source>
        <dbReference type="ARBA" id="ARBA00008874"/>
    </source>
</evidence>
<evidence type="ECO:0000256" key="3">
    <source>
        <dbReference type="ARBA" id="ARBA00022527"/>
    </source>
</evidence>
<gene>
    <name evidence="11" type="ORF">ADUPG1_009539</name>
</gene>
<dbReference type="Pfam" id="PF00786">
    <property type="entry name" value="PBD"/>
    <property type="match status" value="1"/>
</dbReference>
<accession>A0ABQ5KVX6</accession>
<evidence type="ECO:0000256" key="4">
    <source>
        <dbReference type="ARBA" id="ARBA00022679"/>
    </source>
</evidence>
<proteinExistence type="inferred from homology"/>
<evidence type="ECO:0000256" key="5">
    <source>
        <dbReference type="ARBA" id="ARBA00022741"/>
    </source>
</evidence>
<dbReference type="Gene3D" id="1.10.510.10">
    <property type="entry name" value="Transferase(Phosphotransferase) domain 1"/>
    <property type="match status" value="1"/>
</dbReference>
<evidence type="ECO:0000256" key="9">
    <source>
        <dbReference type="ARBA" id="ARBA00048679"/>
    </source>
</evidence>
<evidence type="ECO:0000313" key="11">
    <source>
        <dbReference type="EMBL" id="GKT36607.1"/>
    </source>
</evidence>
<dbReference type="InterPro" id="IPR051931">
    <property type="entry name" value="PAK3-like"/>
</dbReference>
<keyword evidence="12" id="KW-1185">Reference proteome</keyword>
<keyword evidence="3" id="KW-0723">Serine/threonine-protein kinase</keyword>
<keyword evidence="7" id="KW-0067">ATP-binding</keyword>
<keyword evidence="4" id="KW-0808">Transferase</keyword>
<comment type="catalytic activity">
    <reaction evidence="9">
        <text>L-seryl-[protein] + ATP = O-phospho-L-seryl-[protein] + ADP + H(+)</text>
        <dbReference type="Rhea" id="RHEA:17989"/>
        <dbReference type="Rhea" id="RHEA-COMP:9863"/>
        <dbReference type="Rhea" id="RHEA-COMP:11604"/>
        <dbReference type="ChEBI" id="CHEBI:15378"/>
        <dbReference type="ChEBI" id="CHEBI:29999"/>
        <dbReference type="ChEBI" id="CHEBI:30616"/>
        <dbReference type="ChEBI" id="CHEBI:83421"/>
        <dbReference type="ChEBI" id="CHEBI:456216"/>
        <dbReference type="EC" id="2.7.11.1"/>
    </reaction>
</comment>
<dbReference type="PANTHER" id="PTHR45832:SF22">
    <property type="entry name" value="SERINE_THREONINE-PROTEIN KINASE SAMKA-RELATED"/>
    <property type="match status" value="1"/>
</dbReference>
<dbReference type="Proteomes" id="UP001057375">
    <property type="component" value="Unassembled WGS sequence"/>
</dbReference>
<evidence type="ECO:0000256" key="8">
    <source>
        <dbReference type="ARBA" id="ARBA00047899"/>
    </source>
</evidence>
<dbReference type="InterPro" id="IPR000719">
    <property type="entry name" value="Prot_kinase_dom"/>
</dbReference>
<comment type="catalytic activity">
    <reaction evidence="8">
        <text>L-threonyl-[protein] + ATP = O-phospho-L-threonyl-[protein] + ADP + H(+)</text>
        <dbReference type="Rhea" id="RHEA:46608"/>
        <dbReference type="Rhea" id="RHEA-COMP:11060"/>
        <dbReference type="Rhea" id="RHEA-COMP:11605"/>
        <dbReference type="ChEBI" id="CHEBI:15378"/>
        <dbReference type="ChEBI" id="CHEBI:30013"/>
        <dbReference type="ChEBI" id="CHEBI:30616"/>
        <dbReference type="ChEBI" id="CHEBI:61977"/>
        <dbReference type="ChEBI" id="CHEBI:456216"/>
        <dbReference type="EC" id="2.7.11.1"/>
    </reaction>
</comment>
<comment type="similarity">
    <text evidence="1">Belongs to the protein kinase superfamily. STE Ser/Thr protein kinase family. STE20 subfamily.</text>
</comment>
<dbReference type="PROSITE" id="PS50011">
    <property type="entry name" value="PROTEIN_KINASE_DOM"/>
    <property type="match status" value="1"/>
</dbReference>
<dbReference type="GO" id="GO:0016301">
    <property type="term" value="F:kinase activity"/>
    <property type="evidence" value="ECO:0007669"/>
    <property type="project" value="UniProtKB-KW"/>
</dbReference>
<dbReference type="InterPro" id="IPR011009">
    <property type="entry name" value="Kinase-like_dom_sf"/>
</dbReference>
<dbReference type="CDD" id="cd01093">
    <property type="entry name" value="CRIB_PAK_like"/>
    <property type="match status" value="1"/>
</dbReference>
<keyword evidence="5" id="KW-0547">Nucleotide-binding</keyword>
<evidence type="ECO:0000259" key="10">
    <source>
        <dbReference type="PROSITE" id="PS50011"/>
    </source>
</evidence>
<dbReference type="PRINTS" id="PR00109">
    <property type="entry name" value="TYRKINASE"/>
</dbReference>
<sequence length="457" mass="50921">MSQSISTPKKLVRGVHLHYNEEKGEYHGVPKAWLKLGIIPGAKEADYGSIPPSLIPKEVQPDFAKKLLKSTPGISSRPKNIRHKVHVDFHSDTGFVGLPPELEAAMKHNGITKEEVMKQPDVVLDVLTTYVDTEGFSKQIKTLPREMTIPASLVPPGLPSKAEFKRQIAQVTSTFAEIRSVEEIWTGLEPVGHGAAGVVYRGKRKADGEIIAIKSVKLGGETPFDALVQEITLQQACKHENIVKIYQSYFEQRGRSQRLHIEMELMPKGSIYSFLTKYGTPGFTDEAVIAGILKSVLKALIYLHSLHRVHRDVKSDNVLVGTDGTCKLADFGFCAQLLREESARQSVLGTPSWMAPELIRGVRYDHKVDVWSTGILALELADGEPPYLSLPPLRAVYLIVTGPTPKLKESAKWSKEFKDFLKLCFQKDPAKRPEALDLLRHPFIMKAKSTTCLKEFK</sequence>
<dbReference type="SMART" id="SM00220">
    <property type="entry name" value="S_TKc"/>
    <property type="match status" value="1"/>
</dbReference>
<feature type="domain" description="Protein kinase" evidence="10">
    <location>
        <begin position="185"/>
        <end position="444"/>
    </location>
</feature>
<dbReference type="InterPro" id="IPR033923">
    <property type="entry name" value="PAK_BD"/>
</dbReference>
<dbReference type="Gene3D" id="3.90.810.10">
    <property type="entry name" value="CRIB domain"/>
    <property type="match status" value="1"/>
</dbReference>
<evidence type="ECO:0000313" key="12">
    <source>
        <dbReference type="Proteomes" id="UP001057375"/>
    </source>
</evidence>
<dbReference type="EC" id="2.7.11.1" evidence="2"/>
<dbReference type="PANTHER" id="PTHR45832">
    <property type="entry name" value="SERINE/THREONINE-PROTEIN KINASE SAMKA-RELATED-RELATED"/>
    <property type="match status" value="1"/>
</dbReference>
<evidence type="ECO:0000256" key="2">
    <source>
        <dbReference type="ARBA" id="ARBA00012513"/>
    </source>
</evidence>
<evidence type="ECO:0000256" key="7">
    <source>
        <dbReference type="ARBA" id="ARBA00022840"/>
    </source>
</evidence>
<dbReference type="InterPro" id="IPR000095">
    <property type="entry name" value="CRIB_dom"/>
</dbReference>
<dbReference type="Pfam" id="PF00069">
    <property type="entry name" value="Pkinase"/>
    <property type="match status" value="1"/>
</dbReference>
<dbReference type="SUPFAM" id="SSF56112">
    <property type="entry name" value="Protein kinase-like (PK-like)"/>
    <property type="match status" value="1"/>
</dbReference>
<dbReference type="InterPro" id="IPR036936">
    <property type="entry name" value="CRIB_dom_sf"/>
</dbReference>
<dbReference type="InterPro" id="IPR001245">
    <property type="entry name" value="Ser-Thr/Tyr_kinase_cat_dom"/>
</dbReference>
<protein>
    <recommendedName>
        <fullName evidence="2">non-specific serine/threonine protein kinase</fullName>
        <ecNumber evidence="2">2.7.11.1</ecNumber>
    </recommendedName>
</protein>
<keyword evidence="6 11" id="KW-0418">Kinase</keyword>
<reference evidence="11" key="1">
    <citation type="submission" date="2022-03" db="EMBL/GenBank/DDBJ databases">
        <title>Draft genome sequence of Aduncisulcus paluster, a free-living microaerophilic Fornicata.</title>
        <authorList>
            <person name="Yuyama I."/>
            <person name="Kume K."/>
            <person name="Tamura T."/>
            <person name="Inagaki Y."/>
            <person name="Hashimoto T."/>
        </authorList>
    </citation>
    <scope>NUCLEOTIDE SEQUENCE</scope>
    <source>
        <strain evidence="11">NY0171</strain>
    </source>
</reference>